<gene>
    <name evidence="1" type="ORF">QZM56_31220</name>
</gene>
<dbReference type="RefSeq" id="WP_171026722.1">
    <property type="nucleotide sequence ID" value="NZ_CADEUY010000001.1"/>
</dbReference>
<accession>A0AAP4VKB4</accession>
<organism evidence="1 2">
    <name type="scientific">Burkholderia contaminans</name>
    <dbReference type="NCBI Taxonomy" id="488447"/>
    <lineage>
        <taxon>Bacteria</taxon>
        <taxon>Pseudomonadati</taxon>
        <taxon>Pseudomonadota</taxon>
        <taxon>Betaproteobacteria</taxon>
        <taxon>Burkholderiales</taxon>
        <taxon>Burkholderiaceae</taxon>
        <taxon>Burkholderia</taxon>
        <taxon>Burkholderia cepacia complex</taxon>
    </lineage>
</organism>
<comment type="caution">
    <text evidence="1">The sequence shown here is derived from an EMBL/GenBank/DDBJ whole genome shotgun (WGS) entry which is preliminary data.</text>
</comment>
<evidence type="ECO:0000313" key="1">
    <source>
        <dbReference type="EMBL" id="MDN7568982.1"/>
    </source>
</evidence>
<sequence>MSAITGKEAMFANVNITQDEIDLINRSPALVDQFLKYNNDVLKEEVRPIQWNWDFKI</sequence>
<reference evidence="1" key="1">
    <citation type="submission" date="2023-07" db="EMBL/GenBank/DDBJ databases">
        <title>A collection of bacterial strains from the Burkholderia cepacia Research Laboratory and Repository.</title>
        <authorList>
            <person name="Lipuma J."/>
            <person name="Spilker T."/>
            <person name="Caverly L."/>
        </authorList>
    </citation>
    <scope>NUCLEOTIDE SEQUENCE</scope>
    <source>
        <strain evidence="1">AU44979</strain>
    </source>
</reference>
<evidence type="ECO:0000313" key="2">
    <source>
        <dbReference type="Proteomes" id="UP001172109"/>
    </source>
</evidence>
<name>A0AAP4VKB4_9BURK</name>
<protein>
    <submittedName>
        <fullName evidence="1">Uncharacterized protein</fullName>
    </submittedName>
</protein>
<dbReference type="Proteomes" id="UP001172109">
    <property type="component" value="Unassembled WGS sequence"/>
</dbReference>
<dbReference type="EMBL" id="JAUJQS010000031">
    <property type="protein sequence ID" value="MDN7568982.1"/>
    <property type="molecule type" value="Genomic_DNA"/>
</dbReference>
<dbReference type="AlphaFoldDB" id="A0AAP4VKB4"/>
<proteinExistence type="predicted"/>